<protein>
    <submittedName>
        <fullName evidence="3">Uncharacterized protein</fullName>
    </submittedName>
</protein>
<dbReference type="EMBL" id="JAQQWN010000002">
    <property type="protein sequence ID" value="KAK8093851.1"/>
    <property type="molecule type" value="Genomic_DNA"/>
</dbReference>
<feature type="compositionally biased region" description="Low complexity" evidence="2">
    <location>
        <begin position="25"/>
        <end position="36"/>
    </location>
</feature>
<gene>
    <name evidence="3" type="ORF">PG997_000536</name>
</gene>
<feature type="region of interest" description="Disordered" evidence="2">
    <location>
        <begin position="1"/>
        <end position="103"/>
    </location>
</feature>
<evidence type="ECO:0000313" key="3">
    <source>
        <dbReference type="EMBL" id="KAK8093851.1"/>
    </source>
</evidence>
<feature type="compositionally biased region" description="Polar residues" evidence="2">
    <location>
        <begin position="1"/>
        <end position="16"/>
    </location>
</feature>
<keyword evidence="4" id="KW-1185">Reference proteome</keyword>
<accession>A0ABR1XB23</accession>
<dbReference type="Proteomes" id="UP001433268">
    <property type="component" value="Unassembled WGS sequence"/>
</dbReference>
<reference evidence="3 4" key="1">
    <citation type="submission" date="2023-01" db="EMBL/GenBank/DDBJ databases">
        <title>Analysis of 21 Apiospora genomes using comparative genomics revels a genus with tremendous synthesis potential of carbohydrate active enzymes and secondary metabolites.</title>
        <authorList>
            <person name="Sorensen T."/>
        </authorList>
    </citation>
    <scope>NUCLEOTIDE SEQUENCE [LARGE SCALE GENOMIC DNA]</scope>
    <source>
        <strain evidence="3 4">CBS 114990</strain>
    </source>
</reference>
<dbReference type="GeneID" id="92037911"/>
<sequence length="160" mass="18000">MPRSSTMRQSAYTEALSTRFPRAAQHQQQQQYQQYHTAFEPRHQVKSDSLPDDGLATPPSTPGHFYGGSDRGAGTHPLRGGGARGRGRAASEDGDTHTARRGHLQRMAETLADFGEEVFEAQQAPHESEEWESEIDSLRRLYDKMLQKLERLELLPPAEE</sequence>
<feature type="coiled-coil region" evidence="1">
    <location>
        <begin position="128"/>
        <end position="155"/>
    </location>
</feature>
<proteinExistence type="predicted"/>
<evidence type="ECO:0000256" key="2">
    <source>
        <dbReference type="SAM" id="MobiDB-lite"/>
    </source>
</evidence>
<dbReference type="RefSeq" id="XP_066674624.1">
    <property type="nucleotide sequence ID" value="XM_066804851.1"/>
</dbReference>
<keyword evidence="1" id="KW-0175">Coiled coil</keyword>
<organism evidence="3 4">
    <name type="scientific">Apiospora hydei</name>
    <dbReference type="NCBI Taxonomy" id="1337664"/>
    <lineage>
        <taxon>Eukaryota</taxon>
        <taxon>Fungi</taxon>
        <taxon>Dikarya</taxon>
        <taxon>Ascomycota</taxon>
        <taxon>Pezizomycotina</taxon>
        <taxon>Sordariomycetes</taxon>
        <taxon>Xylariomycetidae</taxon>
        <taxon>Amphisphaeriales</taxon>
        <taxon>Apiosporaceae</taxon>
        <taxon>Apiospora</taxon>
    </lineage>
</organism>
<evidence type="ECO:0000256" key="1">
    <source>
        <dbReference type="SAM" id="Coils"/>
    </source>
</evidence>
<evidence type="ECO:0000313" key="4">
    <source>
        <dbReference type="Proteomes" id="UP001433268"/>
    </source>
</evidence>
<name>A0ABR1XB23_9PEZI</name>
<feature type="compositionally biased region" description="Basic and acidic residues" evidence="2">
    <location>
        <begin position="89"/>
        <end position="98"/>
    </location>
</feature>
<comment type="caution">
    <text evidence="3">The sequence shown here is derived from an EMBL/GenBank/DDBJ whole genome shotgun (WGS) entry which is preliminary data.</text>
</comment>